<organism evidence="4 5">
    <name type="scientific">Sesamum indicum</name>
    <name type="common">Oriental sesame</name>
    <name type="synonym">Sesamum orientale</name>
    <dbReference type="NCBI Taxonomy" id="4182"/>
    <lineage>
        <taxon>Eukaryota</taxon>
        <taxon>Viridiplantae</taxon>
        <taxon>Streptophyta</taxon>
        <taxon>Embryophyta</taxon>
        <taxon>Tracheophyta</taxon>
        <taxon>Spermatophyta</taxon>
        <taxon>Magnoliopsida</taxon>
        <taxon>eudicotyledons</taxon>
        <taxon>Gunneridae</taxon>
        <taxon>Pentapetalae</taxon>
        <taxon>asterids</taxon>
        <taxon>lamiids</taxon>
        <taxon>Lamiales</taxon>
        <taxon>Pedaliaceae</taxon>
        <taxon>Sesamum</taxon>
    </lineage>
</organism>
<evidence type="ECO:0000259" key="2">
    <source>
        <dbReference type="Pfam" id="PF02037"/>
    </source>
</evidence>
<proteinExistence type="predicted"/>
<sequence length="217" mass="24889">MAHEKSKKRNFIETSSSEESEPSLRESDDDAVEEISSSTSCNDDDDDDDEDNDDGSEWNDSEDDEAVDEDEECNYGYVDKDDEEAICKKVIQFIRGGSVLQELKLVECKAYLRKHSLRVSGSIEECIERIKEHWRLKEGNGEAFYPRSSFTIDCTGDVCKGDVVLFYQKVYQSWNRFDKMTRRGSHLGRRTVAGRIVKESYGVARQQHTFTVRPILG</sequence>
<dbReference type="KEGG" id="sind:105177665"/>
<dbReference type="AlphaFoldDB" id="A0A6I9UVT2"/>
<dbReference type="OrthoDB" id="690722at2759"/>
<evidence type="ECO:0000259" key="3">
    <source>
        <dbReference type="Pfam" id="PF24766"/>
    </source>
</evidence>
<evidence type="ECO:0000313" key="4">
    <source>
        <dbReference type="Proteomes" id="UP000504604"/>
    </source>
</evidence>
<dbReference type="Proteomes" id="UP000504604">
    <property type="component" value="Linkage group LG15"/>
</dbReference>
<feature type="domain" description="DUF7699" evidence="3">
    <location>
        <begin position="159"/>
        <end position="213"/>
    </location>
</feature>
<protein>
    <submittedName>
        <fullName evidence="5">Zinc finger CCCH domain-containing protein 62 isoform X1</fullName>
    </submittedName>
</protein>
<feature type="compositionally biased region" description="Acidic residues" evidence="1">
    <location>
        <begin position="16"/>
        <end position="33"/>
    </location>
</feature>
<feature type="region of interest" description="Disordered" evidence="1">
    <location>
        <begin position="1"/>
        <end position="71"/>
    </location>
</feature>
<dbReference type="InterPro" id="IPR056116">
    <property type="entry name" value="DUF7699"/>
</dbReference>
<gene>
    <name evidence="5" type="primary">LOC105177665</name>
</gene>
<dbReference type="InterPro" id="IPR003034">
    <property type="entry name" value="SAP_dom"/>
</dbReference>
<evidence type="ECO:0000256" key="1">
    <source>
        <dbReference type="SAM" id="MobiDB-lite"/>
    </source>
</evidence>
<dbReference type="Pfam" id="PF02037">
    <property type="entry name" value="SAP"/>
    <property type="match status" value="1"/>
</dbReference>
<dbReference type="PANTHER" id="PTHR35323">
    <property type="entry name" value="SAP DOMAIN-CONTAINING PROTEIN"/>
    <property type="match status" value="1"/>
</dbReference>
<accession>A0A6I9UVT2</accession>
<dbReference type="GeneID" id="105177665"/>
<keyword evidence="4" id="KW-1185">Reference proteome</keyword>
<evidence type="ECO:0000313" key="5">
    <source>
        <dbReference type="RefSeq" id="XP_011099190.1"/>
    </source>
</evidence>
<dbReference type="PANTHER" id="PTHR35323:SF2">
    <property type="entry name" value="SAP DOMAIN-CONTAINING PROTEIN"/>
    <property type="match status" value="1"/>
</dbReference>
<feature type="domain" description="SAP" evidence="2">
    <location>
        <begin position="100"/>
        <end position="135"/>
    </location>
</feature>
<feature type="compositionally biased region" description="Acidic residues" evidence="1">
    <location>
        <begin position="42"/>
        <end position="71"/>
    </location>
</feature>
<dbReference type="Pfam" id="PF24766">
    <property type="entry name" value="DUF7699"/>
    <property type="match status" value="1"/>
</dbReference>
<reference evidence="5" key="1">
    <citation type="submission" date="2025-08" db="UniProtKB">
        <authorList>
            <consortium name="RefSeq"/>
        </authorList>
    </citation>
    <scope>IDENTIFICATION</scope>
</reference>
<dbReference type="RefSeq" id="XP_011099190.1">
    <property type="nucleotide sequence ID" value="XM_011100888.2"/>
</dbReference>
<name>A0A6I9UVT2_SESIN</name>